<geneLocation type="plasmid" evidence="1 2">
    <name>pG5MAi6_3</name>
</geneLocation>
<evidence type="ECO:0000313" key="2">
    <source>
        <dbReference type="Proteomes" id="UP001220217"/>
    </source>
</evidence>
<gene>
    <name evidence="1" type="ORF">PWO00_28490</name>
</gene>
<reference evidence="1 2" key="1">
    <citation type="submission" date="2023-02" db="EMBL/GenBank/DDBJ databases">
        <title>Complete genome sequence of Priestia aryabhattai G5MAi6, a methanol-tolerant strain isolated from tap water in Hong Kong.</title>
        <authorList>
            <person name="Leung K.M."/>
            <person name="Lai G.K.K."/>
            <person name="Griffin S.D.J."/>
        </authorList>
    </citation>
    <scope>NUCLEOTIDE SEQUENCE [LARGE SCALE GENOMIC DNA]</scope>
    <source>
        <strain evidence="1 2">G5MAi6</strain>
        <plasmid evidence="1 2">pG5MAi6_3</plasmid>
    </source>
</reference>
<keyword evidence="1" id="KW-0614">Plasmid</keyword>
<proteinExistence type="predicted"/>
<dbReference type="AlphaFoldDB" id="A0ABD7X4H7"/>
<sequence length="72" mass="8020">MKHDTADFVNHLEEQEKALSSNDFHVYECIVCGCTFAVSQNFVDQSVIVCPSCWSDQNVLDKGAGTMMMKGE</sequence>
<evidence type="ECO:0000313" key="1">
    <source>
        <dbReference type="EMBL" id="WEA47317.1"/>
    </source>
</evidence>
<accession>A0ABD7X4H7</accession>
<dbReference type="EMBL" id="CP118721">
    <property type="protein sequence ID" value="WEA47317.1"/>
    <property type="molecule type" value="Genomic_DNA"/>
</dbReference>
<organism evidence="1 2">
    <name type="scientific">Priestia aryabhattai</name>
    <name type="common">Bacillus aryabhattai</name>
    <dbReference type="NCBI Taxonomy" id="412384"/>
    <lineage>
        <taxon>Bacteria</taxon>
        <taxon>Bacillati</taxon>
        <taxon>Bacillota</taxon>
        <taxon>Bacilli</taxon>
        <taxon>Bacillales</taxon>
        <taxon>Bacillaceae</taxon>
        <taxon>Priestia</taxon>
    </lineage>
</organism>
<dbReference type="RefSeq" id="WP_275037817.1">
    <property type="nucleotide sequence ID" value="NZ_CP118721.1"/>
</dbReference>
<protein>
    <submittedName>
        <fullName evidence="1">Uncharacterized protein</fullName>
    </submittedName>
</protein>
<name>A0ABD7X4H7_PRIAR</name>
<dbReference type="Proteomes" id="UP001220217">
    <property type="component" value="Plasmid pG5MAi6_3"/>
</dbReference>